<dbReference type="RefSeq" id="WP_377491458.1">
    <property type="nucleotide sequence ID" value="NZ_JBHUOX010000036.1"/>
</dbReference>
<dbReference type="Proteomes" id="UP001597641">
    <property type="component" value="Unassembled WGS sequence"/>
</dbReference>
<accession>A0ABW6C3U6</accession>
<reference evidence="2" key="1">
    <citation type="journal article" date="2019" name="Int. J. Syst. Evol. Microbiol.">
        <title>The Global Catalogue of Microorganisms (GCM) 10K type strain sequencing project: providing services to taxonomists for standard genome sequencing and annotation.</title>
        <authorList>
            <consortium name="The Broad Institute Genomics Platform"/>
            <consortium name="The Broad Institute Genome Sequencing Center for Infectious Disease"/>
            <person name="Wu L."/>
            <person name="Ma J."/>
        </authorList>
    </citation>
    <scope>NUCLEOTIDE SEQUENCE [LARGE SCALE GENOMIC DNA]</scope>
    <source>
        <strain evidence="2">KCTC 23984</strain>
    </source>
</reference>
<keyword evidence="2" id="KW-1185">Reference proteome</keyword>
<evidence type="ECO:0000313" key="2">
    <source>
        <dbReference type="Proteomes" id="UP001597641"/>
    </source>
</evidence>
<comment type="caution">
    <text evidence="1">The sequence shown here is derived from an EMBL/GenBank/DDBJ whole genome shotgun (WGS) entry which is preliminary data.</text>
</comment>
<proteinExistence type="predicted"/>
<protein>
    <submittedName>
        <fullName evidence="1">Uncharacterized protein</fullName>
    </submittedName>
</protein>
<name>A0ABW6C3U6_9BACT</name>
<dbReference type="EMBL" id="JBHUOX010000036">
    <property type="protein sequence ID" value="MFD3003652.1"/>
    <property type="molecule type" value="Genomic_DNA"/>
</dbReference>
<gene>
    <name evidence="1" type="ORF">ACFS7Z_25065</name>
</gene>
<evidence type="ECO:0000313" key="1">
    <source>
        <dbReference type="EMBL" id="MFD3003652.1"/>
    </source>
</evidence>
<sequence>MSSKNAKGEQQRSNVGWFVASLVHGREQLFSAVVIAQLDYKKNIFGF</sequence>
<organism evidence="1 2">
    <name type="scientific">Pontibacter toksunensis</name>
    <dbReference type="NCBI Taxonomy" id="1332631"/>
    <lineage>
        <taxon>Bacteria</taxon>
        <taxon>Pseudomonadati</taxon>
        <taxon>Bacteroidota</taxon>
        <taxon>Cytophagia</taxon>
        <taxon>Cytophagales</taxon>
        <taxon>Hymenobacteraceae</taxon>
        <taxon>Pontibacter</taxon>
    </lineage>
</organism>